<dbReference type="RefSeq" id="WP_285670289.1">
    <property type="nucleotide sequence ID" value="NZ_BSYI01000004.1"/>
</dbReference>
<feature type="compositionally biased region" description="Gly residues" evidence="1">
    <location>
        <begin position="266"/>
        <end position="278"/>
    </location>
</feature>
<reference evidence="3 4" key="1">
    <citation type="submission" date="2023-04" db="EMBL/GenBank/DDBJ databases">
        <title>Marinoamorphus aggregata gen. nov., sp. Nov., isolate from tissue of brittle star Ophioplocus japonicus.</title>
        <authorList>
            <person name="Kawano K."/>
            <person name="Sawayama S."/>
            <person name="Nakagawa S."/>
        </authorList>
    </citation>
    <scope>NUCLEOTIDE SEQUENCE [LARGE SCALE GENOMIC DNA]</scope>
    <source>
        <strain evidence="3 4">NKW23</strain>
    </source>
</reference>
<sequence>MALDIDALLKSLGDDAPSGEDLEYDPAFIDLELAAMPKEEQQVGDSIIAAEDPDFKEVVKHAVAVLQRAHDLRAAVFYAHAALRLEGLKGFEQALVYIRRCCEEFWDTCHPQLDADDNNDPTMRMNAIAGLAGHDTVLRALRMAPLTNSRAMGRFSLRDIQIARGEMPPGKDDDPVETSVISAAFQDTKREDLIALNESIKSCRQTLKDFEKVLDDKVGSFGPDLSNLSRTLYDMEHVFKTFAEDLIAEEEVEEDAGGEGEEAGEAGEGGGDAAGGDGAAAPAGSGAPRGGPRGVGTIQSRKDVVTAVDKIIEYYQKHEPTSPVPLLLLRAKRLVNSDFVTIMKDLAPEGLEKVNLIAGIESEGGYE</sequence>
<evidence type="ECO:0000259" key="2">
    <source>
        <dbReference type="Pfam" id="PF06812"/>
    </source>
</evidence>
<dbReference type="Pfam" id="PF06812">
    <property type="entry name" value="ImpA_N"/>
    <property type="match status" value="1"/>
</dbReference>
<comment type="caution">
    <text evidence="3">The sequence shown here is derived from an EMBL/GenBank/DDBJ whole genome shotgun (WGS) entry which is preliminary data.</text>
</comment>
<gene>
    <name evidence="3" type="primary">tssA</name>
    <name evidence="3" type="ORF">LNKW23_08280</name>
</gene>
<evidence type="ECO:0000313" key="4">
    <source>
        <dbReference type="Proteomes" id="UP001239909"/>
    </source>
</evidence>
<protein>
    <submittedName>
        <fullName evidence="3">Type VI secretion system protein TssA</fullName>
    </submittedName>
</protein>
<dbReference type="EMBL" id="BSYI01000004">
    <property type="protein sequence ID" value="GMG81615.1"/>
    <property type="molecule type" value="Genomic_DNA"/>
</dbReference>
<name>A0ABQ6LE27_9RHOB</name>
<dbReference type="InterPro" id="IPR010657">
    <property type="entry name" value="ImpA_N"/>
</dbReference>
<dbReference type="Proteomes" id="UP001239909">
    <property type="component" value="Unassembled WGS sequence"/>
</dbReference>
<dbReference type="PANTHER" id="PTHR37951:SF1">
    <property type="entry name" value="TYPE VI SECRETION SYSTEM COMPONENT TSSA1"/>
    <property type="match status" value="1"/>
</dbReference>
<dbReference type="InterPro" id="IPR017740">
    <property type="entry name" value="TssA-like"/>
</dbReference>
<feature type="compositionally biased region" description="Acidic residues" evidence="1">
    <location>
        <begin position="251"/>
        <end position="265"/>
    </location>
</feature>
<evidence type="ECO:0000313" key="3">
    <source>
        <dbReference type="EMBL" id="GMG81615.1"/>
    </source>
</evidence>
<feature type="domain" description="ImpA N-terminal" evidence="2">
    <location>
        <begin position="10"/>
        <end position="132"/>
    </location>
</feature>
<dbReference type="NCBIfam" id="TIGR03363">
    <property type="entry name" value="VI_chp_8"/>
    <property type="match status" value="1"/>
</dbReference>
<organism evidence="3 4">
    <name type="scientific">Paralimibaculum aggregatum</name>
    <dbReference type="NCBI Taxonomy" id="3036245"/>
    <lineage>
        <taxon>Bacteria</taxon>
        <taxon>Pseudomonadati</taxon>
        <taxon>Pseudomonadota</taxon>
        <taxon>Alphaproteobacteria</taxon>
        <taxon>Rhodobacterales</taxon>
        <taxon>Paracoccaceae</taxon>
        <taxon>Paralimibaculum</taxon>
    </lineage>
</organism>
<dbReference type="PANTHER" id="PTHR37951">
    <property type="entry name" value="CYTOPLASMIC PROTEIN-RELATED"/>
    <property type="match status" value="1"/>
</dbReference>
<proteinExistence type="predicted"/>
<evidence type="ECO:0000256" key="1">
    <source>
        <dbReference type="SAM" id="MobiDB-lite"/>
    </source>
</evidence>
<accession>A0ABQ6LE27</accession>
<keyword evidence="4" id="KW-1185">Reference proteome</keyword>
<feature type="region of interest" description="Disordered" evidence="1">
    <location>
        <begin position="251"/>
        <end position="298"/>
    </location>
</feature>